<sequence length="470" mass="50537">MSSAAIASSPVAIDARAAHRPPARSPVDGNTIDTSKPYWWRRLTDVDPISLEPLRRMRHEPFGLRKDETHQCWFDGKVLAHYLVSTGDFTHPLSRRPLTLDDCAALDAYLTTHRAAKASVVYAFEHQEDYKKKESPENHVLRLQHEASELLRSLYRGEEPRLRAPPPPPPPPAEEESFVESVPLGGASLESPADFPALDGQPAPRPLLSSWARAPPPQLSSDPFPALSAAPSPAISATPPLVAAGRWASGPAAPSRAALPSASASRALSAACAARPPQISADDFPSLGTPVPPRASWAEPAAAVVARPPPQRHAPPPEPPRAAASFEAMAHEFPSLRVAAAPAAAAGLGKRAPPANREELLVRNKALMASLSQVAAELNKPTAMVDFKKCSLAFQKGELSSPAYLQTFRQTFGDTASRLYFSELLLLLPDEGKRVELQRCFDAFNRTTPAATTAPSSSTWVQKAAHPHRS</sequence>
<organism evidence="3 4">
    <name type="scientific">Prymnesium parvum</name>
    <name type="common">Toxic golden alga</name>
    <dbReference type="NCBI Taxonomy" id="97485"/>
    <lineage>
        <taxon>Eukaryota</taxon>
        <taxon>Haptista</taxon>
        <taxon>Haptophyta</taxon>
        <taxon>Prymnesiophyceae</taxon>
        <taxon>Prymnesiales</taxon>
        <taxon>Prymnesiaceae</taxon>
        <taxon>Prymnesium</taxon>
    </lineage>
</organism>
<feature type="region of interest" description="Disordered" evidence="1">
    <location>
        <begin position="159"/>
        <end position="232"/>
    </location>
</feature>
<feature type="region of interest" description="Disordered" evidence="1">
    <location>
        <begin position="279"/>
        <end position="322"/>
    </location>
</feature>
<gene>
    <name evidence="3" type="ORF">AB1Y20_007763</name>
</gene>
<evidence type="ECO:0000313" key="4">
    <source>
        <dbReference type="Proteomes" id="UP001515480"/>
    </source>
</evidence>
<dbReference type="InterPro" id="IPR057634">
    <property type="entry name" value="PAH_ZNF598/HEL2"/>
</dbReference>
<feature type="region of interest" description="Disordered" evidence="1">
    <location>
        <begin position="449"/>
        <end position="470"/>
    </location>
</feature>
<reference evidence="3 4" key="1">
    <citation type="journal article" date="2024" name="Science">
        <title>Giant polyketide synthase enzymes in the biosynthesis of giant marine polyether toxins.</title>
        <authorList>
            <person name="Fallon T.R."/>
            <person name="Shende V.V."/>
            <person name="Wierzbicki I.H."/>
            <person name="Pendleton A.L."/>
            <person name="Watervoot N.F."/>
            <person name="Auber R.P."/>
            <person name="Gonzalez D.J."/>
            <person name="Wisecaver J.H."/>
            <person name="Moore B.S."/>
        </authorList>
    </citation>
    <scope>NUCLEOTIDE SEQUENCE [LARGE SCALE GENOMIC DNA]</scope>
    <source>
        <strain evidence="3 4">12B1</strain>
    </source>
</reference>
<dbReference type="Pfam" id="PF23202">
    <property type="entry name" value="PAH_ZNF598"/>
    <property type="match status" value="1"/>
</dbReference>
<feature type="compositionally biased region" description="Low complexity" evidence="1">
    <location>
        <begin position="220"/>
        <end position="232"/>
    </location>
</feature>
<feature type="compositionally biased region" description="Pro residues" evidence="1">
    <location>
        <begin position="307"/>
        <end position="320"/>
    </location>
</feature>
<feature type="compositionally biased region" description="Low complexity" evidence="1">
    <location>
        <begin position="294"/>
        <end position="306"/>
    </location>
</feature>
<dbReference type="AlphaFoldDB" id="A0AB34IV73"/>
<feature type="compositionally biased region" description="Low complexity" evidence="1">
    <location>
        <begin position="449"/>
        <end position="459"/>
    </location>
</feature>
<accession>A0AB34IV73</accession>
<dbReference type="EMBL" id="JBGBPQ010000018">
    <property type="protein sequence ID" value="KAL1506898.1"/>
    <property type="molecule type" value="Genomic_DNA"/>
</dbReference>
<dbReference type="Proteomes" id="UP001515480">
    <property type="component" value="Unassembled WGS sequence"/>
</dbReference>
<comment type="caution">
    <text evidence="3">The sequence shown here is derived from an EMBL/GenBank/DDBJ whole genome shotgun (WGS) entry which is preliminary data.</text>
</comment>
<keyword evidence="4" id="KW-1185">Reference proteome</keyword>
<evidence type="ECO:0000259" key="2">
    <source>
        <dbReference type="Pfam" id="PF23202"/>
    </source>
</evidence>
<proteinExistence type="predicted"/>
<protein>
    <recommendedName>
        <fullName evidence="2">ZNF598/HEL2 PAH domain-containing protein</fullName>
    </recommendedName>
</protein>
<name>A0AB34IV73_PRYPA</name>
<feature type="domain" description="ZNF598/HEL2 PAH" evidence="2">
    <location>
        <begin position="362"/>
        <end position="440"/>
    </location>
</feature>
<feature type="compositionally biased region" description="Pro residues" evidence="1">
    <location>
        <begin position="163"/>
        <end position="172"/>
    </location>
</feature>
<evidence type="ECO:0000256" key="1">
    <source>
        <dbReference type="SAM" id="MobiDB-lite"/>
    </source>
</evidence>
<evidence type="ECO:0000313" key="3">
    <source>
        <dbReference type="EMBL" id="KAL1506898.1"/>
    </source>
</evidence>